<protein>
    <submittedName>
        <fullName evidence="3 4">Uncharacterized protein LOC106179179</fullName>
    </submittedName>
</protein>
<dbReference type="InterPro" id="IPR057208">
    <property type="entry name" value="DUF7886"/>
</dbReference>
<dbReference type="GeneID" id="106179179"/>
<reference evidence="3 4" key="1">
    <citation type="submission" date="2025-04" db="UniProtKB">
        <authorList>
            <consortium name="RefSeq"/>
        </authorList>
    </citation>
    <scope>IDENTIFICATION</scope>
    <source>
        <tissue evidence="3 4">Gonads</tissue>
    </source>
</reference>
<dbReference type="RefSeq" id="XP_013418168.1">
    <property type="nucleotide sequence ID" value="XM_013562714.1"/>
</dbReference>
<sequence length="334" mass="38645">MSVANAAATEEQRLKKKLQTFHSELLRVGTVKGFKYFAMYMRGREEMMISVLNEPQGVDNSYVTDTSLFNFDTVTPSPTDSLTAASLPYDKRSLMLSRRTQLKLSGLGDKGIGLPPASPSDNEMASQMENSTLFLLAGYGRYNCPYVWVRSNHERLVRMSREDIYDKDSPLRLRSTSNAKWKNEEIHVWEIIRELVKLCTAPPPRNPFEVDFEYYDHLPLQERITNSAATISLLQEIVATDVADRSYTAKVLEDLHLLTKIHLQDLRTLIHEQRQPSQLQQQQSQQQQLQQSQQQQQHQLQQQQWQQAQQSYSLPGYIQQSQTQYGYRYQTGMM</sequence>
<organism evidence="2 3">
    <name type="scientific">Lingula anatina</name>
    <name type="common">Brachiopod</name>
    <name type="synonym">Lingula unguis</name>
    <dbReference type="NCBI Taxonomy" id="7574"/>
    <lineage>
        <taxon>Eukaryota</taxon>
        <taxon>Metazoa</taxon>
        <taxon>Spiralia</taxon>
        <taxon>Lophotrochozoa</taxon>
        <taxon>Brachiopoda</taxon>
        <taxon>Linguliformea</taxon>
        <taxon>Lingulata</taxon>
        <taxon>Lingulida</taxon>
        <taxon>Linguloidea</taxon>
        <taxon>Lingulidae</taxon>
        <taxon>Lingula</taxon>
    </lineage>
</organism>
<dbReference type="Pfam" id="PF25377">
    <property type="entry name" value="DUF7886"/>
    <property type="match status" value="1"/>
</dbReference>
<dbReference type="PANTHER" id="PTHR47915:SF1">
    <property type="entry name" value="SI:DKEY-19B23.7"/>
    <property type="match status" value="1"/>
</dbReference>
<dbReference type="AlphaFoldDB" id="A0A1S3K6N8"/>
<keyword evidence="2" id="KW-1185">Reference proteome</keyword>
<evidence type="ECO:0000313" key="4">
    <source>
        <dbReference type="RefSeq" id="XP_013418168.1"/>
    </source>
</evidence>
<evidence type="ECO:0000313" key="2">
    <source>
        <dbReference type="Proteomes" id="UP000085678"/>
    </source>
</evidence>
<gene>
    <name evidence="3 4" type="primary">LOC106179179</name>
</gene>
<dbReference type="PANTHER" id="PTHR47915">
    <property type="entry name" value="SI:DKEY-19B23.7"/>
    <property type="match status" value="1"/>
</dbReference>
<proteinExistence type="predicted"/>
<dbReference type="STRING" id="7574.A0A1S3K6N8"/>
<evidence type="ECO:0000259" key="1">
    <source>
        <dbReference type="Pfam" id="PF25377"/>
    </source>
</evidence>
<dbReference type="RefSeq" id="XP_013418167.1">
    <property type="nucleotide sequence ID" value="XM_013562713.1"/>
</dbReference>
<feature type="domain" description="DUF7886" evidence="1">
    <location>
        <begin position="118"/>
        <end position="264"/>
    </location>
</feature>
<dbReference type="Proteomes" id="UP000085678">
    <property type="component" value="Unplaced"/>
</dbReference>
<evidence type="ECO:0000313" key="3">
    <source>
        <dbReference type="RefSeq" id="XP_013418167.1"/>
    </source>
</evidence>
<accession>A0A1S3K6N8</accession>
<dbReference type="KEGG" id="lak:106179179"/>
<dbReference type="OrthoDB" id="239865at2759"/>
<name>A0A1S3K6N8_LINAN</name>